<dbReference type="AlphaFoldDB" id="A0A2A4I0W4"/>
<dbReference type="PANTHER" id="PTHR36922:SF1">
    <property type="entry name" value="DUF1993 DOMAIN-CONTAINING PROTEIN"/>
    <property type="match status" value="1"/>
</dbReference>
<comment type="caution">
    <text evidence="1">The sequence shown here is derived from an EMBL/GenBank/DDBJ whole genome shotgun (WGS) entry which is preliminary data.</text>
</comment>
<proteinExistence type="predicted"/>
<dbReference type="Gene3D" id="1.20.120.450">
    <property type="entry name" value="dinb family like domain"/>
    <property type="match status" value="1"/>
</dbReference>
<dbReference type="EMBL" id="NWVD01000002">
    <property type="protein sequence ID" value="PCG09819.1"/>
    <property type="molecule type" value="Genomic_DNA"/>
</dbReference>
<accession>A0A2A4I0W4</accession>
<keyword evidence="2" id="KW-1185">Reference proteome</keyword>
<organism evidence="1 2">
    <name type="scientific">Sphingomonas ginsenosidimutans</name>
    <dbReference type="NCBI Taxonomy" id="862134"/>
    <lineage>
        <taxon>Bacteria</taxon>
        <taxon>Pseudomonadati</taxon>
        <taxon>Pseudomonadota</taxon>
        <taxon>Alphaproteobacteria</taxon>
        <taxon>Sphingomonadales</taxon>
        <taxon>Sphingomonadaceae</taxon>
        <taxon>Sphingomonas</taxon>
    </lineage>
</organism>
<dbReference type="Pfam" id="PF09351">
    <property type="entry name" value="DUF1993"/>
    <property type="match status" value="1"/>
</dbReference>
<evidence type="ECO:0000313" key="1">
    <source>
        <dbReference type="EMBL" id="PCG09819.1"/>
    </source>
</evidence>
<dbReference type="InterPro" id="IPR034660">
    <property type="entry name" value="DinB/YfiT-like"/>
</dbReference>
<name>A0A2A4I0W4_9SPHN</name>
<protein>
    <recommendedName>
        <fullName evidence="3">DUF1993 domain-containing protein</fullName>
    </recommendedName>
</protein>
<gene>
    <name evidence="1" type="ORF">COA17_08255</name>
</gene>
<reference evidence="1 2" key="1">
    <citation type="submission" date="2017-09" db="EMBL/GenBank/DDBJ databases">
        <title>Sphingomonas ginsenosidimutans KACC 14949, whole genome shotgun sequence.</title>
        <authorList>
            <person name="Feng G."/>
            <person name="Zhu H."/>
        </authorList>
    </citation>
    <scope>NUCLEOTIDE SEQUENCE [LARGE SCALE GENOMIC DNA]</scope>
    <source>
        <strain evidence="1 2">KACC 14949</strain>
    </source>
</reference>
<dbReference type="RefSeq" id="WP_096611557.1">
    <property type="nucleotide sequence ID" value="NZ_NWVD01000002.1"/>
</dbReference>
<sequence>MSYATSARQAFIDMLGTLDHLAGRAEAAGMTDDVLSEKLTEDMFPLELQFRVAVNQVLLALNQVGGAEASLHEAPYRSLADVRHGIALARAQAERFGPAGWAEADETVDLTLPNGVRFVMSAEADIRDWIMPNFYFHVTMAYALLRKAGVPLGKMDFLPHMKRHSRPRPA</sequence>
<dbReference type="InterPro" id="IPR018531">
    <property type="entry name" value="DUF1993"/>
</dbReference>
<evidence type="ECO:0000313" key="2">
    <source>
        <dbReference type="Proteomes" id="UP000218784"/>
    </source>
</evidence>
<dbReference type="SUPFAM" id="SSF109854">
    <property type="entry name" value="DinB/YfiT-like putative metalloenzymes"/>
    <property type="match status" value="1"/>
</dbReference>
<evidence type="ECO:0008006" key="3">
    <source>
        <dbReference type="Google" id="ProtNLM"/>
    </source>
</evidence>
<dbReference type="PANTHER" id="PTHR36922">
    <property type="entry name" value="BLL2446 PROTEIN"/>
    <property type="match status" value="1"/>
</dbReference>
<dbReference type="Proteomes" id="UP000218784">
    <property type="component" value="Unassembled WGS sequence"/>
</dbReference>